<evidence type="ECO:0000313" key="1">
    <source>
        <dbReference type="EMBL" id="EMO64699.1"/>
    </source>
</evidence>
<dbReference type="Proteomes" id="UP000012159">
    <property type="component" value="Unassembled WGS sequence"/>
</dbReference>
<dbReference type="EMBL" id="AKWF02000023">
    <property type="protein sequence ID" value="EMO64699.1"/>
    <property type="molecule type" value="Genomic_DNA"/>
</dbReference>
<evidence type="ECO:0000313" key="2">
    <source>
        <dbReference type="Proteomes" id="UP000012159"/>
    </source>
</evidence>
<sequence length="41" mass="4640">MILFDPVTSTWFPRGYFGAHSRVFANVVSHKIVTDPKLSAF</sequence>
<protein>
    <submittedName>
        <fullName evidence="1">Uncharacterized protein</fullName>
    </submittedName>
</protein>
<comment type="caution">
    <text evidence="1">The sequence shown here is derived from an EMBL/GenBank/DDBJ whole genome shotgun (WGS) entry which is preliminary data.</text>
</comment>
<proteinExistence type="predicted"/>
<reference evidence="1 2" key="1">
    <citation type="submission" date="2013-01" db="EMBL/GenBank/DDBJ databases">
        <authorList>
            <person name="Harkins D.M."/>
            <person name="Durkin A.S."/>
            <person name="Brinkac L.M."/>
            <person name="Haft D.H."/>
            <person name="Selengut J.D."/>
            <person name="Sanka R."/>
            <person name="DePew J."/>
            <person name="Purushe J."/>
            <person name="Picardeau M."/>
            <person name="Werts C."/>
            <person name="Goarant C."/>
            <person name="Vinetz J.M."/>
            <person name="Sutton G.G."/>
            <person name="Nierman W.C."/>
            <person name="Fouts D.E."/>
        </authorList>
    </citation>
    <scope>NUCLEOTIDE SEQUENCE [LARGE SCALE GENOMIC DNA]</scope>
    <source>
        <strain evidence="1 2">200901868</strain>
    </source>
</reference>
<accession>M6WHP5</accession>
<name>M6WHP5_LEPBO</name>
<organism evidence="1 2">
    <name type="scientific">Leptospira borgpetersenii serovar Pomona str. 200901868</name>
    <dbReference type="NCBI Taxonomy" id="1192866"/>
    <lineage>
        <taxon>Bacteria</taxon>
        <taxon>Pseudomonadati</taxon>
        <taxon>Spirochaetota</taxon>
        <taxon>Spirochaetia</taxon>
        <taxon>Leptospirales</taxon>
        <taxon>Leptospiraceae</taxon>
        <taxon>Leptospira</taxon>
    </lineage>
</organism>
<gene>
    <name evidence="1" type="ORF">LEP1GSC133_2890</name>
</gene>
<dbReference type="AlphaFoldDB" id="M6WHP5"/>